<dbReference type="InterPro" id="IPR000477">
    <property type="entry name" value="RT_dom"/>
</dbReference>
<dbReference type="CDD" id="cd01650">
    <property type="entry name" value="RT_nLTR_like"/>
    <property type="match status" value="1"/>
</dbReference>
<name>A0A445HC23_GLYSO</name>
<dbReference type="SUPFAM" id="SSF56672">
    <property type="entry name" value="DNA/RNA polymerases"/>
    <property type="match status" value="1"/>
</dbReference>
<dbReference type="Proteomes" id="UP000289340">
    <property type="component" value="Chromosome 13"/>
</dbReference>
<keyword evidence="2" id="KW-0808">Transferase</keyword>
<protein>
    <submittedName>
        <fullName evidence="2">Inositol hexakisphosphate and diphosphoinositol-pentakisphosphate kinase VIP2</fullName>
    </submittedName>
</protein>
<organism evidence="2 3">
    <name type="scientific">Glycine soja</name>
    <name type="common">Wild soybean</name>
    <dbReference type="NCBI Taxonomy" id="3848"/>
    <lineage>
        <taxon>Eukaryota</taxon>
        <taxon>Viridiplantae</taxon>
        <taxon>Streptophyta</taxon>
        <taxon>Embryophyta</taxon>
        <taxon>Tracheophyta</taxon>
        <taxon>Spermatophyta</taxon>
        <taxon>Magnoliopsida</taxon>
        <taxon>eudicotyledons</taxon>
        <taxon>Gunneridae</taxon>
        <taxon>Pentapetalae</taxon>
        <taxon>rosids</taxon>
        <taxon>fabids</taxon>
        <taxon>Fabales</taxon>
        <taxon>Fabaceae</taxon>
        <taxon>Papilionoideae</taxon>
        <taxon>50 kb inversion clade</taxon>
        <taxon>NPAAA clade</taxon>
        <taxon>indigoferoid/millettioid clade</taxon>
        <taxon>Phaseoleae</taxon>
        <taxon>Glycine</taxon>
        <taxon>Glycine subgen. Soja</taxon>
    </lineage>
</organism>
<dbReference type="InterPro" id="IPR036691">
    <property type="entry name" value="Endo/exonu/phosph_ase_sf"/>
</dbReference>
<dbReference type="PROSITE" id="PS50878">
    <property type="entry name" value="RT_POL"/>
    <property type="match status" value="1"/>
</dbReference>
<keyword evidence="2" id="KW-0418">Kinase</keyword>
<feature type="domain" description="Reverse transcriptase" evidence="1">
    <location>
        <begin position="342"/>
        <end position="620"/>
    </location>
</feature>
<dbReference type="PANTHER" id="PTHR31635:SF196">
    <property type="entry name" value="REVERSE TRANSCRIPTASE DOMAIN-CONTAINING PROTEIN-RELATED"/>
    <property type="match status" value="1"/>
</dbReference>
<comment type="caution">
    <text evidence="2">The sequence shown here is derived from an EMBL/GenBank/DDBJ whole genome shotgun (WGS) entry which is preliminary data.</text>
</comment>
<dbReference type="Gene3D" id="3.60.10.10">
    <property type="entry name" value="Endonuclease/exonuclease/phosphatase"/>
    <property type="match status" value="1"/>
</dbReference>
<dbReference type="InterPro" id="IPR043502">
    <property type="entry name" value="DNA/RNA_pol_sf"/>
</dbReference>
<proteinExistence type="predicted"/>
<evidence type="ECO:0000313" key="2">
    <source>
        <dbReference type="EMBL" id="RZB71178.1"/>
    </source>
</evidence>
<dbReference type="InterPro" id="IPR005135">
    <property type="entry name" value="Endo/exonuclease/phosphatase"/>
</dbReference>
<evidence type="ECO:0000259" key="1">
    <source>
        <dbReference type="PROSITE" id="PS50878"/>
    </source>
</evidence>
<keyword evidence="3" id="KW-1185">Reference proteome</keyword>
<dbReference type="PANTHER" id="PTHR31635">
    <property type="entry name" value="REVERSE TRANSCRIPTASE DOMAIN-CONTAINING PROTEIN-RELATED"/>
    <property type="match status" value="1"/>
</dbReference>
<dbReference type="Pfam" id="PF03372">
    <property type="entry name" value="Exo_endo_phos"/>
    <property type="match status" value="1"/>
</dbReference>
<sequence>MIIASWNIRGFNLPLKHHANVMVVLETKLNKKQDKIHLSVLESNAQLIHCAIDCKTTAKRFQVSFIYGLHSIVVRSLWINLNSTNANMNCPWLLIGDFNSILSLTDRFNKAEPNAYELQDFVDCCSDLGLGSINSHDPLYTWTNGRVWSKLDRALYHTPLVVTTELVVPRDNSPFKFNNAIVDHPNFSRIVADGWKQNIHGCSMFKDHSLLALANHTRGQTIMLRKAESMKHSRFIAVIRLEDGHNTSSQDKIALAFVNHFTNLFSAHELTQTPSISICNRDPKVPTDCFVALLCPTSKQEVWNVIFVMDNNKAPGSDGFNALFFKKALNIIGDDIFEAINEFFTTGKILKQINHAIILLIPKHDQASQVNHFRPISCCNLLYKILSKILANCIAPGLETIIGETQTAFIKNRKMTDNIFLVQEILRKYARKRSSPRCLLKIDLHKAYDSISWKFLDWILKSIGFPVQFCTWIMECVFSTSFSVAVNGSIYGHFKGQRGLRQGDHFSPYLFVLCLEFFSRNISSLKDDANFKFHLNCAGIQLSHLVFANDIMLLSRGDIPSVSTMFAKLQYFCRVSGLSISCDKSAIYSVGIRPHKLSHTQQLTGFSLGGFPFRYLGVPFLSSRLNVCHYAPLLFKITGLIQGWSRKSLSYAADIGKNKPLVAWKSLQVWAHIRDLTPFRRHFTSLQRIIDSLIRGRSTSGVQEKFRCLTIVKLTKKVTKQVRLLAQDENEKLTERILYDVIPPYDQATALGKTNIDVDRIAAGLPCGSEGFLLMYARWKKLETDLYNERKERFDITQIPGVYDSCKYDLLHNAHLNLEGLHELFKVAQVCRSVLGKILSN</sequence>
<gene>
    <name evidence="2" type="ORF">D0Y65_035912</name>
</gene>
<dbReference type="AlphaFoldDB" id="A0A445HC23"/>
<dbReference type="EMBL" id="QZWG01000013">
    <property type="protein sequence ID" value="RZB71178.1"/>
    <property type="molecule type" value="Genomic_DNA"/>
</dbReference>
<accession>A0A445HC23</accession>
<dbReference type="Pfam" id="PF00078">
    <property type="entry name" value="RVT_1"/>
    <property type="match status" value="1"/>
</dbReference>
<dbReference type="GO" id="GO:0016301">
    <property type="term" value="F:kinase activity"/>
    <property type="evidence" value="ECO:0007669"/>
    <property type="project" value="UniProtKB-KW"/>
</dbReference>
<dbReference type="SUPFAM" id="SSF56219">
    <property type="entry name" value="DNase I-like"/>
    <property type="match status" value="1"/>
</dbReference>
<reference evidence="2 3" key="1">
    <citation type="submission" date="2018-09" db="EMBL/GenBank/DDBJ databases">
        <title>A high-quality reference genome of wild soybean provides a powerful tool to mine soybean genomes.</title>
        <authorList>
            <person name="Xie M."/>
            <person name="Chung C.Y.L."/>
            <person name="Li M.-W."/>
            <person name="Wong F.-L."/>
            <person name="Chan T.-F."/>
            <person name="Lam H.-M."/>
        </authorList>
    </citation>
    <scope>NUCLEOTIDE SEQUENCE [LARGE SCALE GENOMIC DNA]</scope>
    <source>
        <strain evidence="3">cv. W05</strain>
        <tissue evidence="2">Hypocotyl of etiolated seedlings</tissue>
    </source>
</reference>
<evidence type="ECO:0000313" key="3">
    <source>
        <dbReference type="Proteomes" id="UP000289340"/>
    </source>
</evidence>